<evidence type="ECO:0000259" key="1">
    <source>
        <dbReference type="Pfam" id="PF04073"/>
    </source>
</evidence>
<dbReference type="PANTHER" id="PTHR30411">
    <property type="entry name" value="CYTOPLASMIC PROTEIN"/>
    <property type="match status" value="1"/>
</dbReference>
<protein>
    <recommendedName>
        <fullName evidence="1">YbaK/aminoacyl-tRNA synthetase-associated domain-containing protein</fullName>
    </recommendedName>
</protein>
<sequence>MSKSLKRVKSALFTADPTLEVIETGQATTAKAAAESLGCAVDQIAKSILFEGTVSGQLYLFVTAGTRRVDLERAALLAGEPLGKADAVRIRATTGFAIGGVSPVGHLTEISTFFDETLLTYQIIYAAAGTPIHVFGCAPQQMARLCQGRISAFSQKM</sequence>
<accession>A0AAN0VIL5</accession>
<gene>
    <name evidence="2" type="ORF">RCA23_c16990</name>
</gene>
<name>A0AAN0VIL5_9RHOB</name>
<dbReference type="InterPro" id="IPR036754">
    <property type="entry name" value="YbaK/aa-tRNA-synt-asso_dom_sf"/>
</dbReference>
<dbReference type="PANTHER" id="PTHR30411:SF1">
    <property type="entry name" value="CYTOPLASMIC PROTEIN"/>
    <property type="match status" value="1"/>
</dbReference>
<dbReference type="Gene3D" id="3.90.960.10">
    <property type="entry name" value="YbaK/aminoacyl-tRNA synthetase-associated domain"/>
    <property type="match status" value="1"/>
</dbReference>
<dbReference type="InterPro" id="IPR007214">
    <property type="entry name" value="YbaK/aa-tRNA-synth-assoc-dom"/>
</dbReference>
<proteinExistence type="predicted"/>
<dbReference type="Proteomes" id="UP000028680">
    <property type="component" value="Chromosome"/>
</dbReference>
<dbReference type="AlphaFoldDB" id="A0AAN0VIL5"/>
<reference evidence="2 3" key="1">
    <citation type="journal article" date="2014" name="ISME J.">
        <title>Adaptation of an abundant Roseobacter RCA organism to pelagic systems revealed by genomic and transcriptomic analyses.</title>
        <authorList>
            <person name="Voget S."/>
            <person name="Wemheuer B."/>
            <person name="Brinkhoff T."/>
            <person name="Vollmers J."/>
            <person name="Dietrich S."/>
            <person name="Giebel H.A."/>
            <person name="Beardsley C."/>
            <person name="Sardemann C."/>
            <person name="Bakenhus I."/>
            <person name="Billerbeck S."/>
            <person name="Daniel R."/>
            <person name="Simon M."/>
        </authorList>
    </citation>
    <scope>NUCLEOTIDE SEQUENCE [LARGE SCALE GENOMIC DNA]</scope>
    <source>
        <strain evidence="2 3">RCA23</strain>
    </source>
</reference>
<dbReference type="EMBL" id="CP003984">
    <property type="protein sequence ID" value="AII87234.1"/>
    <property type="molecule type" value="Genomic_DNA"/>
</dbReference>
<keyword evidence="3" id="KW-1185">Reference proteome</keyword>
<dbReference type="SUPFAM" id="SSF55826">
    <property type="entry name" value="YbaK/ProRS associated domain"/>
    <property type="match status" value="1"/>
</dbReference>
<evidence type="ECO:0000313" key="3">
    <source>
        <dbReference type="Proteomes" id="UP000028680"/>
    </source>
</evidence>
<organism evidence="2 3">
    <name type="scientific">Planktomarina temperata RCA23</name>
    <dbReference type="NCBI Taxonomy" id="666509"/>
    <lineage>
        <taxon>Bacteria</taxon>
        <taxon>Pseudomonadati</taxon>
        <taxon>Pseudomonadota</taxon>
        <taxon>Alphaproteobacteria</taxon>
        <taxon>Rhodobacterales</taxon>
        <taxon>Paracoccaceae</taxon>
        <taxon>Planktomarina</taxon>
    </lineage>
</organism>
<dbReference type="KEGG" id="ptp:RCA23_c16990"/>
<dbReference type="RefSeq" id="WP_044049978.1">
    <property type="nucleotide sequence ID" value="NZ_CP003984.1"/>
</dbReference>
<dbReference type="CDD" id="cd04333">
    <property type="entry name" value="ProX_deacylase"/>
    <property type="match status" value="1"/>
</dbReference>
<dbReference type="GO" id="GO:0002161">
    <property type="term" value="F:aminoacyl-tRNA deacylase activity"/>
    <property type="evidence" value="ECO:0007669"/>
    <property type="project" value="InterPro"/>
</dbReference>
<feature type="domain" description="YbaK/aminoacyl-tRNA synthetase-associated" evidence="1">
    <location>
        <begin position="26"/>
        <end position="144"/>
    </location>
</feature>
<evidence type="ECO:0000313" key="2">
    <source>
        <dbReference type="EMBL" id="AII87234.1"/>
    </source>
</evidence>
<dbReference type="Pfam" id="PF04073">
    <property type="entry name" value="tRNA_edit"/>
    <property type="match status" value="1"/>
</dbReference>